<comment type="caution">
    <text evidence="2">The sequence shown here is derived from an EMBL/GenBank/DDBJ whole genome shotgun (WGS) entry which is preliminary data.</text>
</comment>
<keyword evidence="1" id="KW-0732">Signal</keyword>
<organism evidence="2 3">
    <name type="scientific">Tahibacter aquaticus</name>
    <dbReference type="NCBI Taxonomy" id="520092"/>
    <lineage>
        <taxon>Bacteria</taxon>
        <taxon>Pseudomonadati</taxon>
        <taxon>Pseudomonadota</taxon>
        <taxon>Gammaproteobacteria</taxon>
        <taxon>Lysobacterales</taxon>
        <taxon>Rhodanobacteraceae</taxon>
        <taxon>Tahibacter</taxon>
    </lineage>
</organism>
<reference evidence="2 3" key="1">
    <citation type="submission" date="2019-03" db="EMBL/GenBank/DDBJ databases">
        <title>Genomic Encyclopedia of Type Strains, Phase IV (KMG-IV): sequencing the most valuable type-strain genomes for metagenomic binning, comparative biology and taxonomic classification.</title>
        <authorList>
            <person name="Goeker M."/>
        </authorList>
    </citation>
    <scope>NUCLEOTIDE SEQUENCE [LARGE SCALE GENOMIC DNA]</scope>
    <source>
        <strain evidence="2 3">DSM 21667</strain>
    </source>
</reference>
<gene>
    <name evidence="2" type="ORF">DFR29_12612</name>
</gene>
<dbReference type="RefSeq" id="WP_166654379.1">
    <property type="nucleotide sequence ID" value="NZ_SNZH01000026.1"/>
</dbReference>
<evidence type="ECO:0000313" key="2">
    <source>
        <dbReference type="EMBL" id="TDR36976.1"/>
    </source>
</evidence>
<keyword evidence="3" id="KW-1185">Reference proteome</keyword>
<proteinExistence type="predicted"/>
<evidence type="ECO:0000256" key="1">
    <source>
        <dbReference type="SAM" id="SignalP"/>
    </source>
</evidence>
<accession>A0A4R6YJJ2</accession>
<evidence type="ECO:0000313" key="3">
    <source>
        <dbReference type="Proteomes" id="UP000295293"/>
    </source>
</evidence>
<sequence>MLSRLILGLVALCAMSSASALEYVPDGTFNAGTHYLETFSGPPERHYLGQRIVRLPDGSVIVGALVPRQEFGAYAVGLVRYDAAGVRQPWTNPGVFGAAANRFLIFDPPGSPLRKVQGVHDLVVWGDRLFVLVNVQMGDADVPLLPPPMISVGHVVEILVFGTDGAFLGSTVVMPPNSPKLYSAGGIALYVPDLTAPSPALHLVYAGTTHGTGTDRRADFVRYEVGSGARLTRLVRRQPNPVRLCDGDRGCDIREIALGGRSSPAEPPRIYLAGSHNFGSGARDHLVMRVDVNGAPVAGFGSGGAVRIDYPASSFDDDRGQALAVTHRGSSLNQDAIYVAGEITGQCSSRAGLAKIRADGTLDPAFGASGTGTVTWSIPGAAPEHTPCGPWIGGLRLRDTSGIVASDGKIALVSQAEYATPPGGTEFKTEALLTVFDAATGAREANSLVPYRENGVRVRHSGTGALVADGAGRYTMTGHVRYFASAAPNLVGRHHVATVRLVVESSFAEVMD</sequence>
<dbReference type="AlphaFoldDB" id="A0A4R6YJJ2"/>
<dbReference type="Pfam" id="PF17164">
    <property type="entry name" value="DUF5122"/>
    <property type="match status" value="1"/>
</dbReference>
<protein>
    <submittedName>
        <fullName evidence="2">Beta-propeller uncharacterized protein DUF5122</fullName>
    </submittedName>
</protein>
<name>A0A4R6YJJ2_9GAMM</name>
<dbReference type="EMBL" id="SNZH01000026">
    <property type="protein sequence ID" value="TDR36976.1"/>
    <property type="molecule type" value="Genomic_DNA"/>
</dbReference>
<dbReference type="InterPro" id="IPR013431">
    <property type="entry name" value="Delta_60_rpt"/>
</dbReference>
<feature type="chain" id="PRO_5020882047" evidence="1">
    <location>
        <begin position="21"/>
        <end position="512"/>
    </location>
</feature>
<dbReference type="Proteomes" id="UP000295293">
    <property type="component" value="Unassembled WGS sequence"/>
</dbReference>
<feature type="signal peptide" evidence="1">
    <location>
        <begin position="1"/>
        <end position="20"/>
    </location>
</feature>